<feature type="region of interest" description="Disordered" evidence="3">
    <location>
        <begin position="1195"/>
        <end position="1253"/>
    </location>
</feature>
<feature type="compositionally biased region" description="Low complexity" evidence="3">
    <location>
        <begin position="596"/>
        <end position="606"/>
    </location>
</feature>
<evidence type="ECO:0000259" key="4">
    <source>
        <dbReference type="PROSITE" id="PS50235"/>
    </source>
</evidence>
<feature type="compositionally biased region" description="Polar residues" evidence="3">
    <location>
        <begin position="564"/>
        <end position="574"/>
    </location>
</feature>
<feature type="compositionally biased region" description="Low complexity" evidence="3">
    <location>
        <begin position="1314"/>
        <end position="1326"/>
    </location>
</feature>
<dbReference type="PROSITE" id="PS50235">
    <property type="entry name" value="USP_3"/>
    <property type="match status" value="1"/>
</dbReference>
<evidence type="ECO:0000256" key="1">
    <source>
        <dbReference type="ARBA" id="ARBA00022786"/>
    </source>
</evidence>
<gene>
    <name evidence="5" type="ORF">WJX72_005660</name>
</gene>
<dbReference type="InterPro" id="IPR003903">
    <property type="entry name" value="UIM_dom"/>
</dbReference>
<dbReference type="PANTHER" id="PTHR22975:SF9">
    <property type="entry name" value="ECHINUS SPLICE FORM 3"/>
    <property type="match status" value="1"/>
</dbReference>
<evidence type="ECO:0000256" key="3">
    <source>
        <dbReference type="SAM" id="MobiDB-lite"/>
    </source>
</evidence>
<dbReference type="PROSITE" id="PS50330">
    <property type="entry name" value="UIM"/>
    <property type="match status" value="1"/>
</dbReference>
<sequence length="1792" mass="198467">MLNLRYSDYKERGWQYWSDPALEVLEAEADAGDFERIQGGSPQERILPKCIQVLKMLRDMEKGPEPTRTSGAHAYLDAFKDSPLLGESKRKRIKAHLAEMAPMREKILREEAMMAKAPDDPEEAGVKASAEDRERRSNKAKEAKSQKEAEQAMAYLQAQLAAAGPQGDVKRAERLRELTHLTWGEIKAAAAPAEMPGVLLEWLADPAGKPWLVYQTALLPGTIYGSATKLLLDLVDAILDEPPMSPRQVPNALVKKIVDMQVSPEHRAQLLRQLFAKPVCCWPHDIPSAQQLFRKNPSDFELLLPEGHWKEWRAVMEHAMHWEHEQPEDRKHICSIDNIMISVCDTELPTATTQTMRTVHDYAMAHVMERLTVVCMCNKGIGQEWWVDCGRHSSSQPVLRRGCPEDDPAVREAYANLMVRGALLLWMHQEWSHPEERAPPDCVQRIHTALQAKEITWEGLGPELQQLYVARHAQEPLTAAFIWNPLAASAAPDLDDRSTPRSYETDAGSLTPDSAEHAEHAAHELAADDPAMDSRPLLQEPDLIDLPALRARLQAGNGCASEEPSPTSWGTASYSPDDFDSLALPGVGLQDDDLRSLPSGPSSSSGGRQGDPYDAAGLKPRGVLGPPTDFIGHLHQRAREYILPLEGVQDLQRRLETLRLGQKILLLQRAQQKHMKRPLIETILTILRMLAADGCLTTPLMNAIGRYIFEGLNATSEDFHPPYDISLCDLRLLTLDELAALMEQLLVVVGLHQDSLSWYQTVQNATDLSYRPYKTLGPEGLQLSQQGQAMLAFPPLPVSHDAFHILLSRAASDDAEAQKDSVPACFDATPGWDDTLADEACEREITSCIVGGTLPRWNPGPEASTSGRIDGIGDGVAMEDVADCIQHLVEQALTARVLHHLGQQALLELLRAWQDLRSCEVVPYEGTNSWFQGMFEAYQRLYVGLTDLYEWRLKVRGVEAGNCAQQLLPFHTACQERIKASQRKAEECHQKIKVLDARDAVRAEDLLDEAQRHQNEANQNTHECVRRKFQHASKIHHDATHYLEQYGQGSLPDDFLRDSNGQVDPMLRWLQTCFGQRHTQYSDADVQQVLKKLPNPLFQCEVLHRAEEALGDGMEELDALALQLERLLVPARGLAWKLVVGCREDLSATLMGPIHRALVKKLQDAAVAEQAKQAETAAAELLAASAAEDARAQKAAAAKAAKGKKKSKPHAEDARAQEDAERAAREAAEEAAQQEEEERDREAERLRAEEADAKQHEYDALLVKRAEAAHNHARAAQDQAWKQNLWPDNNGVHLEDVGKEEEFETQRARRARSKQAGASAAAEAGPPAEPPRDSSPFRSDCHRCGKGQAGSYRPGPACYQPLGAAATPTDEEFNKLMNILSSESAASNPAVVGARERSGGAVAQWGGQPAMPVAPGGNKQEDEELQAAIKASLTESQKPRAPTLGKLTVRTQDGPPRQRPLSPEVATPGLQNAAGEYNCFLNVIIQCLWHCTDFRERLMCWGPELVQANPVVAALVGLFHAFAEEESQRHDAARLPDRKRQIVAPTALRAALSALPAQAFRMGEMNDPSEVLLAVYEALKQVRDPHTGAPIGQTLVDGVFGLHVSESVLCRACRKRTQQSGYTQFFYTASATALRMQQIAMPEDRVFGRLLRSIEDNHLKSCDTDVGGCNTSNTVSHELQQPPRVFTLQLAWESQHESGADILATLQTIQEVVDLSTVYAGLPPTAYLYRLHSMVCYYGAHYHAFVQSSKSGQWLMFDDATINVVGSWKDVVSKCQLGKIQPSVLFFTALNT</sequence>
<feature type="region of interest" description="Disordered" evidence="3">
    <location>
        <begin position="491"/>
        <end position="520"/>
    </location>
</feature>
<dbReference type="EMBL" id="JALJOR010000011">
    <property type="protein sequence ID" value="KAK9808879.1"/>
    <property type="molecule type" value="Genomic_DNA"/>
</dbReference>
<feature type="compositionally biased region" description="Basic and acidic residues" evidence="3">
    <location>
        <begin position="1209"/>
        <end position="1228"/>
    </location>
</feature>
<dbReference type="Gene3D" id="3.90.70.10">
    <property type="entry name" value="Cysteine proteinases"/>
    <property type="match status" value="1"/>
</dbReference>
<dbReference type="InterPro" id="IPR028889">
    <property type="entry name" value="USP"/>
</dbReference>
<dbReference type="CDD" id="cd02257">
    <property type="entry name" value="Peptidase_C19"/>
    <property type="match status" value="1"/>
</dbReference>
<dbReference type="Proteomes" id="UP001489004">
    <property type="component" value="Unassembled WGS sequence"/>
</dbReference>
<dbReference type="InterPro" id="IPR052398">
    <property type="entry name" value="Ubiquitin_hydrolase_53/54"/>
</dbReference>
<accession>A0AAW1PLE0</accession>
<keyword evidence="1" id="KW-0833">Ubl conjugation pathway</keyword>
<organism evidence="5 6">
    <name type="scientific">[Myrmecia] bisecta</name>
    <dbReference type="NCBI Taxonomy" id="41462"/>
    <lineage>
        <taxon>Eukaryota</taxon>
        <taxon>Viridiplantae</taxon>
        <taxon>Chlorophyta</taxon>
        <taxon>core chlorophytes</taxon>
        <taxon>Trebouxiophyceae</taxon>
        <taxon>Trebouxiales</taxon>
        <taxon>Trebouxiaceae</taxon>
        <taxon>Myrmecia</taxon>
    </lineage>
</organism>
<keyword evidence="6" id="KW-1185">Reference proteome</keyword>
<dbReference type="GO" id="GO:0016579">
    <property type="term" value="P:protein deubiquitination"/>
    <property type="evidence" value="ECO:0007669"/>
    <property type="project" value="InterPro"/>
</dbReference>
<reference evidence="5 6" key="1">
    <citation type="journal article" date="2024" name="Nat. Commun.">
        <title>Phylogenomics reveals the evolutionary origins of lichenization in chlorophyte algae.</title>
        <authorList>
            <person name="Puginier C."/>
            <person name="Libourel C."/>
            <person name="Otte J."/>
            <person name="Skaloud P."/>
            <person name="Haon M."/>
            <person name="Grisel S."/>
            <person name="Petersen M."/>
            <person name="Berrin J.G."/>
            <person name="Delaux P.M."/>
            <person name="Dal Grande F."/>
            <person name="Keller J."/>
        </authorList>
    </citation>
    <scope>NUCLEOTIDE SEQUENCE [LARGE SCALE GENOMIC DNA]</scope>
    <source>
        <strain evidence="5 6">SAG 2043</strain>
    </source>
</reference>
<evidence type="ECO:0000313" key="6">
    <source>
        <dbReference type="Proteomes" id="UP001489004"/>
    </source>
</evidence>
<dbReference type="Pfam" id="PF00443">
    <property type="entry name" value="UCH"/>
    <property type="match status" value="1"/>
</dbReference>
<feature type="region of interest" description="Disordered" evidence="3">
    <location>
        <begin position="114"/>
        <end position="148"/>
    </location>
</feature>
<dbReference type="SUPFAM" id="SSF54001">
    <property type="entry name" value="Cysteine proteinases"/>
    <property type="match status" value="1"/>
</dbReference>
<feature type="region of interest" description="Disordered" evidence="3">
    <location>
        <begin position="1434"/>
        <end position="1467"/>
    </location>
</feature>
<keyword evidence="2" id="KW-0378">Hydrolase</keyword>
<protein>
    <recommendedName>
        <fullName evidence="4">USP domain-containing protein</fullName>
    </recommendedName>
</protein>
<feature type="domain" description="USP" evidence="4">
    <location>
        <begin position="1468"/>
        <end position="1790"/>
    </location>
</feature>
<feature type="region of interest" description="Disordered" evidence="3">
    <location>
        <begin position="556"/>
        <end position="619"/>
    </location>
</feature>
<dbReference type="InterPro" id="IPR001394">
    <property type="entry name" value="Peptidase_C19_UCH"/>
</dbReference>
<dbReference type="PANTHER" id="PTHR22975">
    <property type="entry name" value="UBIQUITIN SPECIFIC PROTEINASE"/>
    <property type="match status" value="1"/>
</dbReference>
<feature type="compositionally biased region" description="Basic and acidic residues" evidence="3">
    <location>
        <begin position="129"/>
        <end position="148"/>
    </location>
</feature>
<feature type="region of interest" description="Disordered" evidence="3">
    <location>
        <begin position="1274"/>
        <end position="1355"/>
    </location>
</feature>
<evidence type="ECO:0000313" key="5">
    <source>
        <dbReference type="EMBL" id="KAK9808879.1"/>
    </source>
</evidence>
<dbReference type="GO" id="GO:0004843">
    <property type="term" value="F:cysteine-type deubiquitinase activity"/>
    <property type="evidence" value="ECO:0007669"/>
    <property type="project" value="InterPro"/>
</dbReference>
<comment type="caution">
    <text evidence="5">The sequence shown here is derived from an EMBL/GenBank/DDBJ whole genome shotgun (WGS) entry which is preliminary data.</text>
</comment>
<evidence type="ECO:0000256" key="2">
    <source>
        <dbReference type="ARBA" id="ARBA00022801"/>
    </source>
</evidence>
<proteinExistence type="predicted"/>
<dbReference type="InterPro" id="IPR038765">
    <property type="entry name" value="Papain-like_cys_pep_sf"/>
</dbReference>
<feature type="compositionally biased region" description="Basic and acidic residues" evidence="3">
    <location>
        <begin position="1240"/>
        <end position="1253"/>
    </location>
</feature>
<name>A0AAW1PLE0_9CHLO</name>